<protein>
    <submittedName>
        <fullName evidence="4">Uncharacterized protein</fullName>
    </submittedName>
</protein>
<dbReference type="GO" id="GO:0003676">
    <property type="term" value="F:nucleic acid binding"/>
    <property type="evidence" value="ECO:0007669"/>
    <property type="project" value="InterPro"/>
</dbReference>
<evidence type="ECO:0000313" key="4">
    <source>
        <dbReference type="EMBL" id="KAG6473438.1"/>
    </source>
</evidence>
<evidence type="ECO:0000313" key="5">
    <source>
        <dbReference type="Proteomes" id="UP000734854"/>
    </source>
</evidence>
<comment type="similarity">
    <text evidence="1">Belongs to the mTERF family.</text>
</comment>
<dbReference type="InterPro" id="IPR038538">
    <property type="entry name" value="MTERF_sf"/>
</dbReference>
<accession>A0A8J5CX52</accession>
<dbReference type="PANTHER" id="PTHR13068">
    <property type="entry name" value="CGI-12 PROTEIN-RELATED"/>
    <property type="match status" value="1"/>
</dbReference>
<dbReference type="Pfam" id="PF02536">
    <property type="entry name" value="mTERF"/>
    <property type="match status" value="1"/>
</dbReference>
<proteinExistence type="inferred from homology"/>
<dbReference type="GO" id="GO:0006353">
    <property type="term" value="P:DNA-templated transcription termination"/>
    <property type="evidence" value="ECO:0007669"/>
    <property type="project" value="UniProtKB-KW"/>
</dbReference>
<dbReference type="PANTHER" id="PTHR13068:SF151">
    <property type="entry name" value="TRANSCRIPTION TERMINATION FACTOR MTERF9, CHLOROPLASTIC"/>
    <property type="match status" value="1"/>
</dbReference>
<dbReference type="EMBL" id="JACMSC010000019">
    <property type="protein sequence ID" value="KAG6473438.1"/>
    <property type="molecule type" value="Genomic_DNA"/>
</dbReference>
<keyword evidence="2" id="KW-0806">Transcription termination</keyword>
<dbReference type="Gene3D" id="1.25.70.10">
    <property type="entry name" value="Transcription termination factor 3, mitochondrial"/>
    <property type="match status" value="1"/>
</dbReference>
<reference evidence="4 5" key="1">
    <citation type="submission" date="2020-08" db="EMBL/GenBank/DDBJ databases">
        <title>Plant Genome Project.</title>
        <authorList>
            <person name="Zhang R.-G."/>
        </authorList>
    </citation>
    <scope>NUCLEOTIDE SEQUENCE [LARGE SCALE GENOMIC DNA]</scope>
    <source>
        <tissue evidence="4">Rhizome</tissue>
    </source>
</reference>
<gene>
    <name evidence="4" type="ORF">ZIOFF_067354</name>
</gene>
<evidence type="ECO:0000256" key="3">
    <source>
        <dbReference type="ARBA" id="ARBA00022946"/>
    </source>
</evidence>
<evidence type="ECO:0000256" key="2">
    <source>
        <dbReference type="ARBA" id="ARBA00022472"/>
    </source>
</evidence>
<comment type="caution">
    <text evidence="4">The sequence shown here is derived from an EMBL/GenBank/DDBJ whole genome shotgun (WGS) entry which is preliminary data.</text>
</comment>
<keyword evidence="2" id="KW-0804">Transcription</keyword>
<dbReference type="SMART" id="SM00733">
    <property type="entry name" value="Mterf"/>
    <property type="match status" value="4"/>
</dbReference>
<organism evidence="4 5">
    <name type="scientific">Zingiber officinale</name>
    <name type="common">Ginger</name>
    <name type="synonym">Amomum zingiber</name>
    <dbReference type="NCBI Taxonomy" id="94328"/>
    <lineage>
        <taxon>Eukaryota</taxon>
        <taxon>Viridiplantae</taxon>
        <taxon>Streptophyta</taxon>
        <taxon>Embryophyta</taxon>
        <taxon>Tracheophyta</taxon>
        <taxon>Spermatophyta</taxon>
        <taxon>Magnoliopsida</taxon>
        <taxon>Liliopsida</taxon>
        <taxon>Zingiberales</taxon>
        <taxon>Zingiberaceae</taxon>
        <taxon>Zingiber</taxon>
    </lineage>
</organism>
<keyword evidence="3" id="KW-0809">Transit peptide</keyword>
<name>A0A8J5CX52_ZINOF</name>
<dbReference type="AlphaFoldDB" id="A0A8J5CX52"/>
<keyword evidence="5" id="KW-1185">Reference proteome</keyword>
<dbReference type="InterPro" id="IPR003690">
    <property type="entry name" value="MTERF"/>
</dbReference>
<sequence>MLELQDDLSDVGDQFNFQLIKQSEKTGCLKVLTKRQENGSLKAGQSLRNFYGSVKDDVKPVSKKSNVTISHPILSRSSKELVDLVTNVKGLMTIHLPQKKNDSFTENRYHKLAEDFGFDEKWFPLIEYLNTFGLKESDFICIYERHAMPSDKFVFCSRKIGVLDEWVPHSRVGQIITSALSLFSYSIENSLKSTVRYLIEEVGIKTTDIGKVVQLSPQILVQRIDSTWTLIFNFLSEELGAPSDSIVKMVLSLSLEGNLKPKYLYLVNELRNEVKSLTKYPMYLSLSLNQRIRPRHRFLVSLKKAPKGPFPLSSLVPTDECFCQQWAGTSLEKYLAFRQSL</sequence>
<dbReference type="Proteomes" id="UP000734854">
    <property type="component" value="Unassembled WGS sequence"/>
</dbReference>
<evidence type="ECO:0000256" key="1">
    <source>
        <dbReference type="ARBA" id="ARBA00007692"/>
    </source>
</evidence>
<dbReference type="GO" id="GO:0032502">
    <property type="term" value="P:developmental process"/>
    <property type="evidence" value="ECO:0007669"/>
    <property type="project" value="TreeGrafter"/>
</dbReference>
<keyword evidence="2" id="KW-0805">Transcription regulation</keyword>